<protein>
    <submittedName>
        <fullName evidence="2">Phage recombination protein Bet</fullName>
    </submittedName>
</protein>
<feature type="compositionally biased region" description="Low complexity" evidence="1">
    <location>
        <begin position="327"/>
        <end position="349"/>
    </location>
</feature>
<dbReference type="InterPro" id="IPR010183">
    <property type="entry name" value="Phage_lambda_Bet"/>
</dbReference>
<evidence type="ECO:0000256" key="1">
    <source>
        <dbReference type="SAM" id="MobiDB-lite"/>
    </source>
</evidence>
<dbReference type="Pfam" id="PF03837">
    <property type="entry name" value="RecT"/>
    <property type="match status" value="1"/>
</dbReference>
<dbReference type="InterPro" id="IPR018330">
    <property type="entry name" value="RecT_fam"/>
</dbReference>
<feature type="region of interest" description="Disordered" evidence="1">
    <location>
        <begin position="217"/>
        <end position="241"/>
    </location>
</feature>
<dbReference type="AlphaFoldDB" id="A0AAU2V7H2"/>
<organism evidence="2">
    <name type="scientific">Streptomyces sp. NBC_00003</name>
    <dbReference type="NCBI Taxonomy" id="2903608"/>
    <lineage>
        <taxon>Bacteria</taxon>
        <taxon>Bacillati</taxon>
        <taxon>Actinomycetota</taxon>
        <taxon>Actinomycetes</taxon>
        <taxon>Kitasatosporales</taxon>
        <taxon>Streptomycetaceae</taxon>
        <taxon>Streptomyces</taxon>
    </lineage>
</organism>
<sequence>MAEPVVAGLAIRDDQTTFDDNQLRALRELHPDLYGTSAAQAQVFFHCCRASGLDPFANQIYMIQRGAGNDRRWTVQTGIGGYRLIARRAVDRAKEDLSYEDTVWFDQDGTEYNVWLRKEPPAACRVIVWRGESRFPAVVHWTEFAPLVWDYELEERGVDPHWKKMPANQIRKVAEAHALRMACPQDLSGIYVDEEMHAADADAAHAEVQAKVAQLKAEATTTVPGPSDTETGPGAAPQKQPVDELAEARTAVKGAAETRGLDFDAINELCFEKFSNSFQDAMVEQLQQLTAIILEPAGTPPGKAGETTPGKAGETTPAVPSKRAPRKAATTGKSAAKTAARKATPTAKTSDAVPEAKKAPARKRIPKAAATPAKAPATPAN</sequence>
<dbReference type="GO" id="GO:0006310">
    <property type="term" value="P:DNA recombination"/>
    <property type="evidence" value="ECO:0007669"/>
    <property type="project" value="InterPro"/>
</dbReference>
<proteinExistence type="predicted"/>
<dbReference type="GO" id="GO:0003677">
    <property type="term" value="F:DNA binding"/>
    <property type="evidence" value="ECO:0007669"/>
    <property type="project" value="InterPro"/>
</dbReference>
<feature type="compositionally biased region" description="Low complexity" evidence="1">
    <location>
        <begin position="367"/>
        <end position="381"/>
    </location>
</feature>
<name>A0AAU2V7H2_9ACTN</name>
<gene>
    <name evidence="2" type="primary">bet</name>
    <name evidence="2" type="ORF">OG549_22685</name>
</gene>
<accession>A0AAU2V7H2</accession>
<reference evidence="2" key="1">
    <citation type="submission" date="2022-10" db="EMBL/GenBank/DDBJ databases">
        <title>The complete genomes of actinobacterial strains from the NBC collection.</title>
        <authorList>
            <person name="Joergensen T.S."/>
            <person name="Alvarez Arevalo M."/>
            <person name="Sterndorff E.B."/>
            <person name="Faurdal D."/>
            <person name="Vuksanovic O."/>
            <person name="Mourched A.-S."/>
            <person name="Charusanti P."/>
            <person name="Shaw S."/>
            <person name="Blin K."/>
            <person name="Weber T."/>
        </authorList>
    </citation>
    <scope>NUCLEOTIDE SEQUENCE</scope>
    <source>
        <strain evidence="2">NBC_00003</strain>
    </source>
</reference>
<feature type="compositionally biased region" description="Polar residues" evidence="1">
    <location>
        <begin position="219"/>
        <end position="230"/>
    </location>
</feature>
<evidence type="ECO:0000313" key="2">
    <source>
        <dbReference type="EMBL" id="WTW63233.1"/>
    </source>
</evidence>
<feature type="region of interest" description="Disordered" evidence="1">
    <location>
        <begin position="296"/>
        <end position="381"/>
    </location>
</feature>
<dbReference type="NCBIfam" id="TIGR01913">
    <property type="entry name" value="bet_lambda"/>
    <property type="match status" value="1"/>
</dbReference>
<dbReference type="EMBL" id="CP108318">
    <property type="protein sequence ID" value="WTW63233.1"/>
    <property type="molecule type" value="Genomic_DNA"/>
</dbReference>